<evidence type="ECO:0000256" key="1">
    <source>
        <dbReference type="ARBA" id="ARBA00004141"/>
    </source>
</evidence>
<evidence type="ECO:0000256" key="3">
    <source>
        <dbReference type="ARBA" id="ARBA00022989"/>
    </source>
</evidence>
<evidence type="ECO:0000256" key="7">
    <source>
        <dbReference type="SAM" id="Phobius"/>
    </source>
</evidence>
<comment type="subcellular location">
    <subcellularLocation>
        <location evidence="1">Membrane</location>
        <topology evidence="1">Multi-pass membrane protein</topology>
    </subcellularLocation>
</comment>
<proteinExistence type="inferred from homology"/>
<keyword evidence="3 7" id="KW-1133">Transmembrane helix</keyword>
<feature type="compositionally biased region" description="Basic and acidic residues" evidence="6">
    <location>
        <begin position="386"/>
        <end position="396"/>
    </location>
</feature>
<protein>
    <recommendedName>
        <fullName evidence="8">Rhodopsin domain-containing protein</fullName>
    </recommendedName>
</protein>
<feature type="domain" description="Rhodopsin" evidence="8">
    <location>
        <begin position="23"/>
        <end position="263"/>
    </location>
</feature>
<sequence length="396" mass="44678">MSNPFQTEAWTEYGLGMIILLTRIGARCWQKGLDWDGDDYFAAIAVFFFTGELVMLELIGEYGSITGMSDEIALKLTDEQRDRIVFGSKCLLAGWILYTTLIWCLKACMLFFYKRLTLQFHQNTMVKVTGGVCVAAYIATITVFLTHCHPITRLWQVYPYPGNDCAQNISKYLALVVTNVTTDLMILYIPLPILWNVQLPWKKKLLCAFWLCTGVFIVIATLLRCILCLQDVNQINVGTIWSIRETFVGIIAVNLPVLKPFLTRATRRITSIKDSKTKPRESDDPVGDVLRFSKVQRRGKKRSVHALTENDDSSQEHIVGNRTQSSATAESTSDLRSVPHGESHEEPRGESSTAAGAGYTERNEGADTVKEGYRVFQSRDGKKKVLMMDRQRPPPT</sequence>
<feature type="transmembrane region" description="Helical" evidence="7">
    <location>
        <begin position="205"/>
        <end position="223"/>
    </location>
</feature>
<feature type="transmembrane region" description="Helical" evidence="7">
    <location>
        <begin position="92"/>
        <end position="113"/>
    </location>
</feature>
<dbReference type="PANTHER" id="PTHR33048:SF2">
    <property type="entry name" value="SRPK"/>
    <property type="match status" value="1"/>
</dbReference>
<dbReference type="InterPro" id="IPR052337">
    <property type="entry name" value="SAT4-like"/>
</dbReference>
<feature type="region of interest" description="Disordered" evidence="6">
    <location>
        <begin position="296"/>
        <end position="396"/>
    </location>
</feature>
<dbReference type="Proteomes" id="UP000799440">
    <property type="component" value="Unassembled WGS sequence"/>
</dbReference>
<dbReference type="PANTHER" id="PTHR33048">
    <property type="entry name" value="PTH11-LIKE INTEGRAL MEMBRANE PROTEIN (AFU_ORTHOLOGUE AFUA_5G11245)"/>
    <property type="match status" value="1"/>
</dbReference>
<evidence type="ECO:0000313" key="10">
    <source>
        <dbReference type="Proteomes" id="UP000799440"/>
    </source>
</evidence>
<dbReference type="GO" id="GO:0016020">
    <property type="term" value="C:membrane"/>
    <property type="evidence" value="ECO:0007669"/>
    <property type="project" value="UniProtKB-SubCell"/>
</dbReference>
<name>A0A6A6V7B8_9PLEO</name>
<reference evidence="9" key="1">
    <citation type="journal article" date="2020" name="Stud. Mycol.">
        <title>101 Dothideomycetes genomes: a test case for predicting lifestyles and emergence of pathogens.</title>
        <authorList>
            <person name="Haridas S."/>
            <person name="Albert R."/>
            <person name="Binder M."/>
            <person name="Bloem J."/>
            <person name="Labutti K."/>
            <person name="Salamov A."/>
            <person name="Andreopoulos B."/>
            <person name="Baker S."/>
            <person name="Barry K."/>
            <person name="Bills G."/>
            <person name="Bluhm B."/>
            <person name="Cannon C."/>
            <person name="Castanera R."/>
            <person name="Culley D."/>
            <person name="Daum C."/>
            <person name="Ezra D."/>
            <person name="Gonzalez J."/>
            <person name="Henrissat B."/>
            <person name="Kuo A."/>
            <person name="Liang C."/>
            <person name="Lipzen A."/>
            <person name="Lutzoni F."/>
            <person name="Magnuson J."/>
            <person name="Mondo S."/>
            <person name="Nolan M."/>
            <person name="Ohm R."/>
            <person name="Pangilinan J."/>
            <person name="Park H.-J."/>
            <person name="Ramirez L."/>
            <person name="Alfaro M."/>
            <person name="Sun H."/>
            <person name="Tritt A."/>
            <person name="Yoshinaga Y."/>
            <person name="Zwiers L.-H."/>
            <person name="Turgeon B."/>
            <person name="Goodwin S."/>
            <person name="Spatafora J."/>
            <person name="Crous P."/>
            <person name="Grigoriev I."/>
        </authorList>
    </citation>
    <scope>NUCLEOTIDE SEQUENCE</scope>
    <source>
        <strain evidence="9">CBS 119925</strain>
    </source>
</reference>
<evidence type="ECO:0000256" key="4">
    <source>
        <dbReference type="ARBA" id="ARBA00023136"/>
    </source>
</evidence>
<dbReference type="InterPro" id="IPR049326">
    <property type="entry name" value="Rhodopsin_dom_fungi"/>
</dbReference>
<keyword evidence="2 7" id="KW-0812">Transmembrane</keyword>
<keyword evidence="10" id="KW-1185">Reference proteome</keyword>
<feature type="compositionally biased region" description="Basic and acidic residues" evidence="6">
    <location>
        <begin position="361"/>
        <end position="380"/>
    </location>
</feature>
<organism evidence="9 10">
    <name type="scientific">Sporormia fimetaria CBS 119925</name>
    <dbReference type="NCBI Taxonomy" id="1340428"/>
    <lineage>
        <taxon>Eukaryota</taxon>
        <taxon>Fungi</taxon>
        <taxon>Dikarya</taxon>
        <taxon>Ascomycota</taxon>
        <taxon>Pezizomycotina</taxon>
        <taxon>Dothideomycetes</taxon>
        <taxon>Pleosporomycetidae</taxon>
        <taxon>Pleosporales</taxon>
        <taxon>Sporormiaceae</taxon>
        <taxon>Sporormia</taxon>
    </lineage>
</organism>
<comment type="similarity">
    <text evidence="5">Belongs to the SAT4 family.</text>
</comment>
<dbReference type="Pfam" id="PF20684">
    <property type="entry name" value="Fung_rhodopsin"/>
    <property type="match status" value="1"/>
</dbReference>
<dbReference type="AlphaFoldDB" id="A0A6A6V7B8"/>
<accession>A0A6A6V7B8</accession>
<keyword evidence="4 7" id="KW-0472">Membrane</keyword>
<feature type="compositionally biased region" description="Polar residues" evidence="6">
    <location>
        <begin position="321"/>
        <end position="335"/>
    </location>
</feature>
<dbReference type="OrthoDB" id="2988756at2759"/>
<feature type="transmembrane region" description="Helical" evidence="7">
    <location>
        <begin position="41"/>
        <end position="60"/>
    </location>
</feature>
<evidence type="ECO:0000256" key="2">
    <source>
        <dbReference type="ARBA" id="ARBA00022692"/>
    </source>
</evidence>
<evidence type="ECO:0000259" key="8">
    <source>
        <dbReference type="Pfam" id="PF20684"/>
    </source>
</evidence>
<evidence type="ECO:0000313" key="9">
    <source>
        <dbReference type="EMBL" id="KAF2745776.1"/>
    </source>
</evidence>
<feature type="transmembrane region" description="Helical" evidence="7">
    <location>
        <begin position="172"/>
        <end position="193"/>
    </location>
</feature>
<feature type="transmembrane region" description="Helical" evidence="7">
    <location>
        <begin position="125"/>
        <end position="152"/>
    </location>
</feature>
<dbReference type="EMBL" id="MU006580">
    <property type="protein sequence ID" value="KAF2745776.1"/>
    <property type="molecule type" value="Genomic_DNA"/>
</dbReference>
<evidence type="ECO:0000256" key="5">
    <source>
        <dbReference type="ARBA" id="ARBA00038359"/>
    </source>
</evidence>
<feature type="compositionally biased region" description="Basic and acidic residues" evidence="6">
    <location>
        <begin position="337"/>
        <end position="349"/>
    </location>
</feature>
<evidence type="ECO:0000256" key="6">
    <source>
        <dbReference type="SAM" id="MobiDB-lite"/>
    </source>
</evidence>
<gene>
    <name evidence="9" type="ORF">M011DRAFT_405699</name>
</gene>